<dbReference type="EMBL" id="BAAAQN010000027">
    <property type="protein sequence ID" value="GAA2038759.1"/>
    <property type="molecule type" value="Genomic_DNA"/>
</dbReference>
<name>A0ABN2ULC0_9ACTN</name>
<proteinExistence type="predicted"/>
<evidence type="ECO:0000256" key="1">
    <source>
        <dbReference type="SAM" id="MobiDB-lite"/>
    </source>
</evidence>
<evidence type="ECO:0000313" key="3">
    <source>
        <dbReference type="Proteomes" id="UP001500751"/>
    </source>
</evidence>
<gene>
    <name evidence="2" type="ORF">GCM10009839_45510</name>
</gene>
<keyword evidence="3" id="KW-1185">Reference proteome</keyword>
<feature type="compositionally biased region" description="Acidic residues" evidence="1">
    <location>
        <begin position="396"/>
        <end position="445"/>
    </location>
</feature>
<evidence type="ECO:0000313" key="2">
    <source>
        <dbReference type="EMBL" id="GAA2038759.1"/>
    </source>
</evidence>
<dbReference type="RefSeq" id="WP_344667655.1">
    <property type="nucleotide sequence ID" value="NZ_BAAAQN010000027.1"/>
</dbReference>
<reference evidence="2 3" key="1">
    <citation type="journal article" date="2019" name="Int. J. Syst. Evol. Microbiol.">
        <title>The Global Catalogue of Microorganisms (GCM) 10K type strain sequencing project: providing services to taxonomists for standard genome sequencing and annotation.</title>
        <authorList>
            <consortium name="The Broad Institute Genomics Platform"/>
            <consortium name="The Broad Institute Genome Sequencing Center for Infectious Disease"/>
            <person name="Wu L."/>
            <person name="Ma J."/>
        </authorList>
    </citation>
    <scope>NUCLEOTIDE SEQUENCE [LARGE SCALE GENOMIC DNA]</scope>
    <source>
        <strain evidence="2 3">JCM 16014</strain>
    </source>
</reference>
<organism evidence="2 3">
    <name type="scientific">Catenulispora yoronensis</name>
    <dbReference type="NCBI Taxonomy" id="450799"/>
    <lineage>
        <taxon>Bacteria</taxon>
        <taxon>Bacillati</taxon>
        <taxon>Actinomycetota</taxon>
        <taxon>Actinomycetes</taxon>
        <taxon>Catenulisporales</taxon>
        <taxon>Catenulisporaceae</taxon>
        <taxon>Catenulispora</taxon>
    </lineage>
</organism>
<accession>A0ABN2ULC0</accession>
<dbReference type="Proteomes" id="UP001500751">
    <property type="component" value="Unassembled WGS sequence"/>
</dbReference>
<protein>
    <submittedName>
        <fullName evidence="2">Uncharacterized protein</fullName>
    </submittedName>
</protein>
<comment type="caution">
    <text evidence="2">The sequence shown here is derived from an EMBL/GenBank/DDBJ whole genome shotgun (WGS) entry which is preliminary data.</text>
</comment>
<feature type="region of interest" description="Disordered" evidence="1">
    <location>
        <begin position="395"/>
        <end position="453"/>
    </location>
</feature>
<sequence length="470" mass="50153">MTRYAVDAERSALIGLYSTGIGDVAFTVAVLPAEVGVDVALQVASTSDGLARALWRCYTHPAAAADDDMSTNTEGWRRNSEREDFDRVPAILEDPHLPDASGALVMEYGIVAESAHRLGRALHEIGDEEFAAAVRADVAAEIDAVSRAELGDLSGRAVQAVVLSRTSASPVQVAAADALLREQPLGGIELFTAVDPTSAAVAVAHWLHAAARVTAAASGYDVAQVIVVADDIEAVPTAAPTVVLQMMESGAGPDEAVTALVREAIEIAEGKLPNLPELLEALTEATENAEQFDTDTEGLLEKLVREIRTTPLDTSRPALDLLEDLLTGIYACALLYREYESGIEDDETVEAFDLDGIDDVVGAVMAEERARAADRAEIADEDGVVDAVVDGVVDSAVDEDDEDEDFEFDIDDDAAEDDDDQDDYDEDEDDDDEDDDEDDDDDESDWPALASNRFLDAVRAQAAATADRLL</sequence>